<dbReference type="AlphaFoldDB" id="A0A7N6BMD8"/>
<reference evidence="3" key="3">
    <citation type="submission" date="2025-09" db="UniProtKB">
        <authorList>
            <consortium name="Ensembl"/>
        </authorList>
    </citation>
    <scope>IDENTIFICATION</scope>
</reference>
<sequence>MGILLSRAAQWTTASSGTGKLAFTPMNESLLEEILCFVEQFNSQHPQEAEHVFDEPLQWRTTLVASDFKTDYDISNLGVQSSEKDSKGHPLLLLSPPTVYVRSFSQLSKLVNLADKKLDEIRACLEENRDPLVKILGTGFAKVLEREDDTDALLLEDKGKDERLDSEVKVMLFHLLQNIDKQLLNKLLEKISEQVRLDPTAVKTEVELLKQFCSKGENRLLKSVQYTSDYEFLNGCRAPLWRQVHGEMFYLVIEPYDTEKLYITCSNAGVFLNGMGQESGYERTSEVFKDLLTLLKNSLHNFAENINKQVQLKTGSYNYHQHVKTSFLYKTPGRALPVELFSESSSESEEEEEQAERRPESNTDLPAEYWQIQKLVKYLKGGDPTATVLTLCAMMDFNLMQEACQLAIRDVGGLEVLINLLDTDEVKCKIGSLKILRKISHNVQIRQTIVDIGGLQSIVKILDSPVKDLKALAAETIANVARFHRARRIVRQYAGIKKLVKLLDCVTNFTNLTANQKKDIDVARCGALALWSCSKSTKNKEAIRKAEGIPLLGRLLKSPHENMLIPVVGTLQECASEERYRIAIQTEGMIKDLVKNLSSDSDELQMHCASAIFKCAEDKQTRDLVRKYRGLQPLVSLLEKADNEQLLAAATGAIWKCSISMENVAKFQEYKALEILVGLLTDQPEEVLVNVVGALGEFAQIPANKATIRKCGGIKPLVNLLTGTNQALLVNVTKAVGACATDKDNMAIIDQLDGVRLVWSLLKNPNADVQSGAAWALCPCIENAKDAGEMVRSLVGGLELIVNLLNTTNNEVLASICASIAKIAKDKENLAVLTDHGVVPLLAKLTNTSDDRLRRYLAEAIGHCCIWGSNRSSFGDAGAVAPLVHYLKSKDSAVHQSTAMALYQLSKDPSNCITMHERGVVKPLIHIMGSNDEMLQEAAAGCVRNIRLLAMANRKARLFQ</sequence>
<feature type="repeat" description="ARM" evidence="1">
    <location>
        <begin position="453"/>
        <end position="495"/>
    </location>
</feature>
<feature type="region of interest" description="Disordered" evidence="2">
    <location>
        <begin position="341"/>
        <end position="363"/>
    </location>
</feature>
<keyword evidence="4" id="KW-1185">Reference proteome</keyword>
<dbReference type="Pfam" id="PF00514">
    <property type="entry name" value="Arm"/>
    <property type="match status" value="2"/>
</dbReference>
<protein>
    <recommendedName>
        <fullName evidence="5">Armadillo repeat containing 4</fullName>
    </recommendedName>
</protein>
<reference evidence="3" key="2">
    <citation type="submission" date="2025-08" db="UniProtKB">
        <authorList>
            <consortium name="Ensembl"/>
        </authorList>
    </citation>
    <scope>IDENTIFICATION</scope>
</reference>
<evidence type="ECO:0000256" key="2">
    <source>
        <dbReference type="SAM" id="MobiDB-lite"/>
    </source>
</evidence>
<feature type="repeat" description="ARM" evidence="1">
    <location>
        <begin position="796"/>
        <end position="838"/>
    </location>
</feature>
<name>A0A7N6BMD8_ANATE</name>
<dbReference type="PANTHER" id="PTHR46241">
    <property type="entry name" value="ARMADILLO REPEAT-CONTAINING PROTEIN 4 ARMC4"/>
    <property type="match status" value="1"/>
</dbReference>
<evidence type="ECO:0000256" key="1">
    <source>
        <dbReference type="PROSITE-ProRule" id="PRU00259"/>
    </source>
</evidence>
<dbReference type="InterPro" id="IPR000225">
    <property type="entry name" value="Armadillo"/>
</dbReference>
<dbReference type="InterPro" id="IPR016024">
    <property type="entry name" value="ARM-type_fold"/>
</dbReference>
<dbReference type="GeneTree" id="ENSGT00940000156625"/>
<accession>A0A7N6BMD8</accession>
<proteinExistence type="predicted"/>
<evidence type="ECO:0008006" key="5">
    <source>
        <dbReference type="Google" id="ProtNLM"/>
    </source>
</evidence>
<dbReference type="InterPro" id="IPR011989">
    <property type="entry name" value="ARM-like"/>
</dbReference>
<dbReference type="Proteomes" id="UP000265040">
    <property type="component" value="Chromosome 2"/>
</dbReference>
<dbReference type="Ensembl" id="ENSATET00000055347.2">
    <property type="protein sequence ID" value="ENSATEP00000065973.2"/>
    <property type="gene ID" value="ENSATEG00000021875.3"/>
</dbReference>
<dbReference type="SMART" id="SM00185">
    <property type="entry name" value="ARM"/>
    <property type="match status" value="12"/>
</dbReference>
<evidence type="ECO:0000313" key="3">
    <source>
        <dbReference type="Ensembl" id="ENSATEP00000065973.2"/>
    </source>
</evidence>
<evidence type="ECO:0000313" key="4">
    <source>
        <dbReference type="Proteomes" id="UP000265040"/>
    </source>
</evidence>
<reference evidence="3" key="1">
    <citation type="submission" date="2021-04" db="EMBL/GenBank/DDBJ databases">
        <authorList>
            <consortium name="Wellcome Sanger Institute Data Sharing"/>
        </authorList>
    </citation>
    <scope>NUCLEOTIDE SEQUENCE [LARGE SCALE GENOMIC DNA]</scope>
</reference>
<organism evidence="3 4">
    <name type="scientific">Anabas testudineus</name>
    <name type="common">Climbing perch</name>
    <name type="synonym">Anthias testudineus</name>
    <dbReference type="NCBI Taxonomy" id="64144"/>
    <lineage>
        <taxon>Eukaryota</taxon>
        <taxon>Metazoa</taxon>
        <taxon>Chordata</taxon>
        <taxon>Craniata</taxon>
        <taxon>Vertebrata</taxon>
        <taxon>Euteleostomi</taxon>
        <taxon>Actinopterygii</taxon>
        <taxon>Neopterygii</taxon>
        <taxon>Teleostei</taxon>
        <taxon>Neoteleostei</taxon>
        <taxon>Acanthomorphata</taxon>
        <taxon>Anabantaria</taxon>
        <taxon>Anabantiformes</taxon>
        <taxon>Anabantoidei</taxon>
        <taxon>Anabantidae</taxon>
        <taxon>Anabas</taxon>
    </lineage>
</organism>
<dbReference type="Gene3D" id="1.25.10.10">
    <property type="entry name" value="Leucine-rich Repeat Variant"/>
    <property type="match status" value="4"/>
</dbReference>
<dbReference type="PROSITE" id="PS50176">
    <property type="entry name" value="ARM_REPEAT"/>
    <property type="match status" value="2"/>
</dbReference>
<dbReference type="SUPFAM" id="SSF48371">
    <property type="entry name" value="ARM repeat"/>
    <property type="match status" value="2"/>
</dbReference>
<dbReference type="PANTHER" id="PTHR46241:SF1">
    <property type="entry name" value="OUTER DYNEIN ARM-DOCKING COMPLEX SUBUNIT 2"/>
    <property type="match status" value="1"/>
</dbReference>